<name>A0AC35F560_9BILA</name>
<dbReference type="Proteomes" id="UP000887580">
    <property type="component" value="Unplaced"/>
</dbReference>
<reference evidence="2" key="1">
    <citation type="submission" date="2022-11" db="UniProtKB">
        <authorList>
            <consortium name="WormBaseParasite"/>
        </authorList>
    </citation>
    <scope>IDENTIFICATION</scope>
</reference>
<dbReference type="WBParaSite" id="PS1159_v2.g13813.t1">
    <property type="protein sequence ID" value="PS1159_v2.g13813.t1"/>
    <property type="gene ID" value="PS1159_v2.g13813"/>
</dbReference>
<protein>
    <submittedName>
        <fullName evidence="2">Uncharacterized protein</fullName>
    </submittedName>
</protein>
<evidence type="ECO:0000313" key="1">
    <source>
        <dbReference type="Proteomes" id="UP000887580"/>
    </source>
</evidence>
<accession>A0AC35F560</accession>
<sequence length="102" mass="11947">MCGFSIQDTIRMFGSYIVELIETDSNEIYDRRCPTLLFASNPEQIGESVEALGSFFSRAILPKILANDPEIVLKNFEQIESIYEYIYYQMRCEPEEFVEIRK</sequence>
<organism evidence="1 2">
    <name type="scientific">Panagrolaimus sp. PS1159</name>
    <dbReference type="NCBI Taxonomy" id="55785"/>
    <lineage>
        <taxon>Eukaryota</taxon>
        <taxon>Metazoa</taxon>
        <taxon>Ecdysozoa</taxon>
        <taxon>Nematoda</taxon>
        <taxon>Chromadorea</taxon>
        <taxon>Rhabditida</taxon>
        <taxon>Tylenchina</taxon>
        <taxon>Panagrolaimomorpha</taxon>
        <taxon>Panagrolaimoidea</taxon>
        <taxon>Panagrolaimidae</taxon>
        <taxon>Panagrolaimus</taxon>
    </lineage>
</organism>
<evidence type="ECO:0000313" key="2">
    <source>
        <dbReference type="WBParaSite" id="PS1159_v2.g13813.t1"/>
    </source>
</evidence>
<proteinExistence type="predicted"/>